<evidence type="ECO:0000256" key="2">
    <source>
        <dbReference type="ARBA" id="ARBA00022692"/>
    </source>
</evidence>
<evidence type="ECO:0000256" key="5">
    <source>
        <dbReference type="SAM" id="Phobius"/>
    </source>
</evidence>
<comment type="caution">
    <text evidence="6">The sequence shown here is derived from an EMBL/GenBank/DDBJ whole genome shotgun (WGS) entry which is preliminary data.</text>
</comment>
<evidence type="ECO:0000256" key="1">
    <source>
        <dbReference type="ARBA" id="ARBA00004370"/>
    </source>
</evidence>
<dbReference type="GO" id="GO:0006465">
    <property type="term" value="P:signal peptide processing"/>
    <property type="evidence" value="ECO:0007669"/>
    <property type="project" value="InterPro"/>
</dbReference>
<dbReference type="EMBL" id="NDWU01000018">
    <property type="protein sequence ID" value="PUA31398.1"/>
    <property type="molecule type" value="Genomic_DNA"/>
</dbReference>
<accession>A0A2R7Y1N4</accession>
<feature type="transmembrane region" description="Helical" evidence="5">
    <location>
        <begin position="157"/>
        <end position="177"/>
    </location>
</feature>
<protein>
    <submittedName>
        <fullName evidence="6">Signal peptidase I</fullName>
    </submittedName>
</protein>
<evidence type="ECO:0000256" key="3">
    <source>
        <dbReference type="ARBA" id="ARBA00022989"/>
    </source>
</evidence>
<dbReference type="Gene3D" id="2.10.109.10">
    <property type="entry name" value="Umud Fragment, subunit A"/>
    <property type="match status" value="1"/>
</dbReference>
<dbReference type="GO" id="GO:0004252">
    <property type="term" value="F:serine-type endopeptidase activity"/>
    <property type="evidence" value="ECO:0007669"/>
    <property type="project" value="InterPro"/>
</dbReference>
<reference evidence="6 7" key="1">
    <citation type="submission" date="2017-04" db="EMBL/GenBank/DDBJ databases">
        <title>Draft Aigarchaeota genome from a New Zealand hot spring.</title>
        <authorList>
            <person name="Reysenbach A.-L."/>
            <person name="Donaho J.A."/>
            <person name="Gerhart J."/>
            <person name="Kelley J.F."/>
            <person name="Kouba K."/>
            <person name="Podar M."/>
            <person name="Stott M."/>
        </authorList>
    </citation>
    <scope>NUCLEOTIDE SEQUENCE [LARGE SCALE GENOMIC DNA]</scope>
    <source>
        <strain evidence="6">NZ13_MG1</strain>
    </source>
</reference>
<proteinExistence type="predicted"/>
<sequence>MAKLKGVKRAATYLFYALLILLAAISIFSAVQGATGSSFPLLVVKSGSMEPVIHPGDIIITAPVKPSEIRADPRDGDVIVFFKPPYYGDLNYLIVHRAIGVVDGGFVTKGDANSIPDPWSPVPPNYVVGKWTGMKLPYWTGIGYLSLFLRGEVFSPYGRIVLVLIIAVNALLILLEFRRAWKESRKAPA</sequence>
<dbReference type="InterPro" id="IPR019533">
    <property type="entry name" value="Peptidase_S26"/>
</dbReference>
<evidence type="ECO:0000313" key="7">
    <source>
        <dbReference type="Proteomes" id="UP000244066"/>
    </source>
</evidence>
<gene>
    <name evidence="6" type="ORF">B9J98_06465</name>
</gene>
<dbReference type="NCBIfam" id="TIGR02228">
    <property type="entry name" value="sigpep_I_arch"/>
    <property type="match status" value="1"/>
</dbReference>
<dbReference type="InterPro" id="IPR001733">
    <property type="entry name" value="Peptidase_S26B"/>
</dbReference>
<dbReference type="Proteomes" id="UP000244066">
    <property type="component" value="Unassembled WGS sequence"/>
</dbReference>
<organism evidence="6 7">
    <name type="scientific">Candidatus Terraquivivens tikiterensis</name>
    <dbReference type="NCBI Taxonomy" id="1980982"/>
    <lineage>
        <taxon>Archaea</taxon>
        <taxon>Nitrososphaerota</taxon>
        <taxon>Candidatus Wolframiiraptoraceae</taxon>
        <taxon>Candidatus Terraquivivens</taxon>
    </lineage>
</organism>
<dbReference type="PANTHER" id="PTHR10806:SF6">
    <property type="entry name" value="SIGNAL PEPTIDASE COMPLEX CATALYTIC SUBUNIT SEC11"/>
    <property type="match status" value="1"/>
</dbReference>
<name>A0A2R7Y1N4_9ARCH</name>
<comment type="subcellular location">
    <subcellularLocation>
        <location evidence="1">Membrane</location>
    </subcellularLocation>
</comment>
<keyword evidence="3 5" id="KW-1133">Transmembrane helix</keyword>
<dbReference type="CDD" id="cd06530">
    <property type="entry name" value="S26_SPase_I"/>
    <property type="match status" value="1"/>
</dbReference>
<evidence type="ECO:0000256" key="4">
    <source>
        <dbReference type="ARBA" id="ARBA00023136"/>
    </source>
</evidence>
<dbReference type="InterPro" id="IPR036286">
    <property type="entry name" value="LexA/Signal_pep-like_sf"/>
</dbReference>
<dbReference type="PANTHER" id="PTHR10806">
    <property type="entry name" value="SIGNAL PEPTIDASE COMPLEX CATALYTIC SUBUNIT SEC11"/>
    <property type="match status" value="1"/>
</dbReference>
<evidence type="ECO:0000313" key="6">
    <source>
        <dbReference type="EMBL" id="PUA31398.1"/>
    </source>
</evidence>
<dbReference type="SUPFAM" id="SSF51306">
    <property type="entry name" value="LexA/Signal peptidase"/>
    <property type="match status" value="1"/>
</dbReference>
<keyword evidence="4 5" id="KW-0472">Membrane</keyword>
<dbReference type="GO" id="GO:0016020">
    <property type="term" value="C:membrane"/>
    <property type="evidence" value="ECO:0007669"/>
    <property type="project" value="UniProtKB-SubCell"/>
</dbReference>
<dbReference type="AlphaFoldDB" id="A0A2R7Y1N4"/>
<dbReference type="PRINTS" id="PR00728">
    <property type="entry name" value="SIGNALPTASE"/>
</dbReference>
<keyword evidence="2 5" id="KW-0812">Transmembrane</keyword>